<dbReference type="SUPFAM" id="SSF116734">
    <property type="entry name" value="DNA methylase specificity domain"/>
    <property type="match status" value="2"/>
</dbReference>
<keyword evidence="6" id="KW-1185">Reference proteome</keyword>
<dbReference type="InterPro" id="IPR052021">
    <property type="entry name" value="Type-I_RS_S_subunit"/>
</dbReference>
<evidence type="ECO:0000256" key="2">
    <source>
        <dbReference type="ARBA" id="ARBA00022747"/>
    </source>
</evidence>
<evidence type="ECO:0000256" key="3">
    <source>
        <dbReference type="ARBA" id="ARBA00023125"/>
    </source>
</evidence>
<comment type="caution">
    <text evidence="5">The sequence shown here is derived from an EMBL/GenBank/DDBJ whole genome shotgun (WGS) entry which is preliminary data.</text>
</comment>
<dbReference type="Pfam" id="PF01420">
    <property type="entry name" value="Methylase_S"/>
    <property type="match status" value="1"/>
</dbReference>
<organism evidence="5 6">
    <name type="scientific">Frigoriflavimonas asaccharolytica</name>
    <dbReference type="NCBI Taxonomy" id="2735899"/>
    <lineage>
        <taxon>Bacteria</taxon>
        <taxon>Pseudomonadati</taxon>
        <taxon>Bacteroidota</taxon>
        <taxon>Flavobacteriia</taxon>
        <taxon>Flavobacteriales</taxon>
        <taxon>Weeksellaceae</taxon>
        <taxon>Frigoriflavimonas</taxon>
    </lineage>
</organism>
<comment type="similarity">
    <text evidence="1">Belongs to the type-I restriction system S methylase family.</text>
</comment>
<dbReference type="RefSeq" id="WP_173778219.1">
    <property type="nucleotide sequence ID" value="NZ_JABSNO010000003.1"/>
</dbReference>
<dbReference type="PANTHER" id="PTHR30408">
    <property type="entry name" value="TYPE-1 RESTRICTION ENZYME ECOKI SPECIFICITY PROTEIN"/>
    <property type="match status" value="1"/>
</dbReference>
<accession>A0A8J8G9T1</accession>
<dbReference type="GO" id="GO:0003677">
    <property type="term" value="F:DNA binding"/>
    <property type="evidence" value="ECO:0007669"/>
    <property type="project" value="UniProtKB-KW"/>
</dbReference>
<sequence>MNWDKKTLGEIYKIEKGSVQTGPFGSQLHESDYKQSGVPVIMPKDIKNDKLDLSNIAFISDDDAKRLSQHIVKKNDIVCPRRGEIGKRIIIDDDNVGAFCGTGCIRLRGSGSILNQEFLFYFLKQPTVVKWIENQAIGATMMNLNTSILKSIPIKYPKIDSQKNIVKILSSYDELIDNNKQRISLLEEMAEEIYKEWFVRLRFPGYENTKIADGLPEGWEKKPVDEFKSFSMSKAKLKKFNGTKTYLATADVIEINITGSGEIIDWENKPSRAQLLPELNSVFFARMSNTYKVLVFCKSNQELVDELALTSGFLGLKAINEESLPYLFWLIKSNTFHNYKDVFSNGATQVSLTNDGFHKIKLIEPSLDVIEKFGKTTLAFLSEIITLNKKNQLLQETRDLLLPRLISGKLSVEHLVEKEELMMVAEERAEYKKVK</sequence>
<protein>
    <submittedName>
        <fullName evidence="5">Type I restriction enzyme S subunit</fullName>
        <ecNumber evidence="5">3.1.21.3</ecNumber>
    </submittedName>
</protein>
<name>A0A8J8G9T1_9FLAO</name>
<dbReference type="InterPro" id="IPR044946">
    <property type="entry name" value="Restrct_endonuc_typeI_TRD_sf"/>
</dbReference>
<dbReference type="EMBL" id="JABSNO010000003">
    <property type="protein sequence ID" value="NRS91597.1"/>
    <property type="molecule type" value="Genomic_DNA"/>
</dbReference>
<dbReference type="AlphaFoldDB" id="A0A8J8G9T1"/>
<evidence type="ECO:0000313" key="5">
    <source>
        <dbReference type="EMBL" id="NRS91597.1"/>
    </source>
</evidence>
<dbReference type="GO" id="GO:0009035">
    <property type="term" value="F:type I site-specific deoxyribonuclease activity"/>
    <property type="evidence" value="ECO:0007669"/>
    <property type="project" value="UniProtKB-EC"/>
</dbReference>
<keyword evidence="2" id="KW-0680">Restriction system</keyword>
<dbReference type="EC" id="3.1.21.3" evidence="5"/>
<dbReference type="PANTHER" id="PTHR30408:SF13">
    <property type="entry name" value="TYPE I RESTRICTION ENZYME HINDI SPECIFICITY SUBUNIT"/>
    <property type="match status" value="1"/>
</dbReference>
<reference evidence="5" key="1">
    <citation type="submission" date="2020-05" db="EMBL/GenBank/DDBJ databases">
        <title>Genomic Encyclopedia of Type Strains, Phase IV (KMG-V): Genome sequencing to study the core and pangenomes of soil and plant-associated prokaryotes.</title>
        <authorList>
            <person name="Whitman W."/>
        </authorList>
    </citation>
    <scope>NUCLEOTIDE SEQUENCE</scope>
    <source>
        <strain evidence="5">16F</strain>
    </source>
</reference>
<dbReference type="Gene3D" id="3.90.220.20">
    <property type="entry name" value="DNA methylase specificity domains"/>
    <property type="match status" value="2"/>
</dbReference>
<keyword evidence="3" id="KW-0238">DNA-binding</keyword>
<gene>
    <name evidence="5" type="ORF">HNQ03_000664</name>
</gene>
<evidence type="ECO:0000256" key="1">
    <source>
        <dbReference type="ARBA" id="ARBA00010923"/>
    </source>
</evidence>
<proteinExistence type="inferred from homology"/>
<dbReference type="InterPro" id="IPR000055">
    <property type="entry name" value="Restrct_endonuc_typeI_TRD"/>
</dbReference>
<keyword evidence="5" id="KW-0378">Hydrolase</keyword>
<evidence type="ECO:0000313" key="6">
    <source>
        <dbReference type="Proteomes" id="UP000610746"/>
    </source>
</evidence>
<evidence type="ECO:0000259" key="4">
    <source>
        <dbReference type="Pfam" id="PF01420"/>
    </source>
</evidence>
<dbReference type="Proteomes" id="UP000610746">
    <property type="component" value="Unassembled WGS sequence"/>
</dbReference>
<feature type="domain" description="Type I restriction modification DNA specificity" evidence="4">
    <location>
        <begin position="2"/>
        <end position="187"/>
    </location>
</feature>
<dbReference type="GO" id="GO:0009307">
    <property type="term" value="P:DNA restriction-modification system"/>
    <property type="evidence" value="ECO:0007669"/>
    <property type="project" value="UniProtKB-KW"/>
</dbReference>